<gene>
    <name evidence="1" type="ORF">EDD66_101153</name>
</gene>
<reference evidence="1 2" key="1">
    <citation type="submission" date="2018-11" db="EMBL/GenBank/DDBJ databases">
        <title>Genomic Encyclopedia of Type Strains, Phase IV (KMG-IV): sequencing the most valuable type-strain genomes for metagenomic binning, comparative biology and taxonomic classification.</title>
        <authorList>
            <person name="Goeker M."/>
        </authorList>
    </citation>
    <scope>NUCLEOTIDE SEQUENCE [LARGE SCALE GENOMIC DNA]</scope>
    <source>
        <strain evidence="1 2">DSM 26537</strain>
    </source>
</reference>
<proteinExistence type="predicted"/>
<dbReference type="AlphaFoldDB" id="A0A3N1XY45"/>
<keyword evidence="2" id="KW-1185">Reference proteome</keyword>
<evidence type="ECO:0000313" key="2">
    <source>
        <dbReference type="Proteomes" id="UP000273083"/>
    </source>
</evidence>
<accession>A0A3N1XY45</accession>
<sequence length="47" mass="5479">MNVLIWGAGDGGLRTQTMLQSHIKVSAFMDIDKNKIRENTQWYSNYF</sequence>
<name>A0A3N1XY45_9FIRM</name>
<dbReference type="EMBL" id="RJVG01000001">
    <property type="protein sequence ID" value="ROR31536.1"/>
    <property type="molecule type" value="Genomic_DNA"/>
</dbReference>
<protein>
    <submittedName>
        <fullName evidence="1">Uncharacterized protein</fullName>
    </submittedName>
</protein>
<dbReference type="RefSeq" id="WP_170164201.1">
    <property type="nucleotide sequence ID" value="NZ_RJVG01000001.1"/>
</dbReference>
<organism evidence="1 2">
    <name type="scientific">Mobilisporobacter senegalensis</name>
    <dbReference type="NCBI Taxonomy" id="1329262"/>
    <lineage>
        <taxon>Bacteria</taxon>
        <taxon>Bacillati</taxon>
        <taxon>Bacillota</taxon>
        <taxon>Clostridia</taxon>
        <taxon>Lachnospirales</taxon>
        <taxon>Lachnospiraceae</taxon>
        <taxon>Mobilisporobacter</taxon>
    </lineage>
</organism>
<evidence type="ECO:0000313" key="1">
    <source>
        <dbReference type="EMBL" id="ROR31536.1"/>
    </source>
</evidence>
<dbReference type="Proteomes" id="UP000273083">
    <property type="component" value="Unassembled WGS sequence"/>
</dbReference>
<comment type="caution">
    <text evidence="1">The sequence shown here is derived from an EMBL/GenBank/DDBJ whole genome shotgun (WGS) entry which is preliminary data.</text>
</comment>